<sequence>MYSPALEAALLEDLLPTILKIRYAELASTVIILFDHVLTLDQEIHLIQHAHWSLGKLLFLLNRYYALCIVIFNNYVLFNTDTLSNSVCVHWLRWQGATGVITFIIAEMILQLRLYALYFRNKRILAAITFVSLGAAISSAYVMGQALSLITAVAFKFPLSGSTVCVPFGLPSNFYAFWIPMLISESFLCGLALYRGFDSFRPGNNVVQSGRRVLEILVRDSVSYFVIIFATYLTNAIVFLTRPDAEVEIPIGFAVALSTVMSSRLCLNVRGYIRDAAEEPVVLSGASIGPTSGPHHSRAHSGRSVLAFISFGYGTEEDERAHTASAASTVMQGAPLNDVEMRELRVMRAPSTKQMRVMRIGRREEGGGVK</sequence>
<proteinExistence type="predicted"/>
<dbReference type="AlphaFoldDB" id="A0A4Q9MCQ1"/>
<evidence type="ECO:0000313" key="3">
    <source>
        <dbReference type="EMBL" id="TBU23586.1"/>
    </source>
</evidence>
<name>A0A4Q9MCQ1_9APHY</name>
<feature type="transmembrane region" description="Helical" evidence="1">
    <location>
        <begin position="57"/>
        <end position="77"/>
    </location>
</feature>
<dbReference type="Pfam" id="PF20151">
    <property type="entry name" value="DUF6533"/>
    <property type="match status" value="1"/>
</dbReference>
<dbReference type="OrthoDB" id="3349377at2759"/>
<reference evidence="3" key="1">
    <citation type="submission" date="2019-01" db="EMBL/GenBank/DDBJ databases">
        <title>Draft genome sequences of three monokaryotic isolates of the white-rot basidiomycete fungus Dichomitus squalens.</title>
        <authorList>
            <consortium name="DOE Joint Genome Institute"/>
            <person name="Lopez S.C."/>
            <person name="Andreopoulos B."/>
            <person name="Pangilinan J."/>
            <person name="Lipzen A."/>
            <person name="Riley R."/>
            <person name="Ahrendt S."/>
            <person name="Ng V."/>
            <person name="Barry K."/>
            <person name="Daum C."/>
            <person name="Grigoriev I.V."/>
            <person name="Hilden K.S."/>
            <person name="Makela M.R."/>
            <person name="de Vries R.P."/>
        </authorList>
    </citation>
    <scope>NUCLEOTIDE SEQUENCE [LARGE SCALE GENOMIC DNA]</scope>
    <source>
        <strain evidence="3">OM18370.1</strain>
    </source>
</reference>
<feature type="transmembrane region" description="Helical" evidence="1">
    <location>
        <begin position="125"/>
        <end position="155"/>
    </location>
</feature>
<gene>
    <name evidence="3" type="ORF">BD311DRAFT_791565</name>
</gene>
<evidence type="ECO:0000256" key="1">
    <source>
        <dbReference type="SAM" id="Phobius"/>
    </source>
</evidence>
<dbReference type="Proteomes" id="UP000292957">
    <property type="component" value="Unassembled WGS sequence"/>
</dbReference>
<keyword evidence="1" id="KW-0472">Membrane</keyword>
<organism evidence="3">
    <name type="scientific">Dichomitus squalens</name>
    <dbReference type="NCBI Taxonomy" id="114155"/>
    <lineage>
        <taxon>Eukaryota</taxon>
        <taxon>Fungi</taxon>
        <taxon>Dikarya</taxon>
        <taxon>Basidiomycota</taxon>
        <taxon>Agaricomycotina</taxon>
        <taxon>Agaricomycetes</taxon>
        <taxon>Polyporales</taxon>
        <taxon>Polyporaceae</taxon>
        <taxon>Dichomitus</taxon>
    </lineage>
</organism>
<dbReference type="InterPro" id="IPR045340">
    <property type="entry name" value="DUF6533"/>
</dbReference>
<evidence type="ECO:0000259" key="2">
    <source>
        <dbReference type="Pfam" id="PF20151"/>
    </source>
</evidence>
<feature type="transmembrane region" description="Helical" evidence="1">
    <location>
        <begin position="247"/>
        <end position="267"/>
    </location>
</feature>
<dbReference type="EMBL" id="ML143501">
    <property type="protein sequence ID" value="TBU23586.1"/>
    <property type="molecule type" value="Genomic_DNA"/>
</dbReference>
<feature type="transmembrane region" description="Helical" evidence="1">
    <location>
        <begin position="221"/>
        <end position="241"/>
    </location>
</feature>
<feature type="transmembrane region" description="Helical" evidence="1">
    <location>
        <begin position="175"/>
        <end position="194"/>
    </location>
</feature>
<protein>
    <recommendedName>
        <fullName evidence="2">DUF6533 domain-containing protein</fullName>
    </recommendedName>
</protein>
<keyword evidence="1" id="KW-1133">Transmembrane helix</keyword>
<feature type="transmembrane region" description="Helical" evidence="1">
    <location>
        <begin position="97"/>
        <end position="118"/>
    </location>
</feature>
<feature type="domain" description="DUF6533" evidence="2">
    <location>
        <begin position="23"/>
        <end position="67"/>
    </location>
</feature>
<accession>A0A4Q9MCQ1</accession>
<keyword evidence="1" id="KW-0812">Transmembrane</keyword>